<reference evidence="3" key="1">
    <citation type="submission" date="2017-11" db="EMBL/GenBank/DDBJ databases">
        <authorList>
            <person name="Zhu W."/>
        </authorList>
    </citation>
    <scope>NUCLEOTIDE SEQUENCE [LARGE SCALE GENOMIC DNA]</scope>
    <source>
        <strain evidence="3">CAU 1183</strain>
    </source>
</reference>
<dbReference type="OrthoDB" id="2213517at2"/>
<evidence type="ECO:0000313" key="3">
    <source>
        <dbReference type="Proteomes" id="UP000257143"/>
    </source>
</evidence>
<dbReference type="SUPFAM" id="SSF55729">
    <property type="entry name" value="Acyl-CoA N-acyltransferases (Nat)"/>
    <property type="match status" value="1"/>
</dbReference>
<evidence type="ECO:0000313" key="2">
    <source>
        <dbReference type="EMBL" id="RDW16141.1"/>
    </source>
</evidence>
<dbReference type="PROSITE" id="PS51186">
    <property type="entry name" value="GNAT"/>
    <property type="match status" value="1"/>
</dbReference>
<name>A0A3D8PLM8_9BACI</name>
<dbReference type="EMBL" id="PIOC01000028">
    <property type="protein sequence ID" value="RDW16141.1"/>
    <property type="molecule type" value="Genomic_DNA"/>
</dbReference>
<evidence type="ECO:0000259" key="1">
    <source>
        <dbReference type="PROSITE" id="PS51186"/>
    </source>
</evidence>
<dbReference type="InterPro" id="IPR040549">
    <property type="entry name" value="DUF5613"/>
</dbReference>
<comment type="caution">
    <text evidence="2">The sequence shown here is derived from an EMBL/GenBank/DDBJ whole genome shotgun (WGS) entry which is preliminary data.</text>
</comment>
<organism evidence="2 3">
    <name type="scientific">Oceanobacillus arenosus</name>
    <dbReference type="NCBI Taxonomy" id="1229153"/>
    <lineage>
        <taxon>Bacteria</taxon>
        <taxon>Bacillati</taxon>
        <taxon>Bacillota</taxon>
        <taxon>Bacilli</taxon>
        <taxon>Bacillales</taxon>
        <taxon>Bacillaceae</taxon>
        <taxon>Oceanobacillus</taxon>
    </lineage>
</organism>
<dbReference type="Pfam" id="PF00583">
    <property type="entry name" value="Acetyltransf_1"/>
    <property type="match status" value="1"/>
</dbReference>
<dbReference type="GO" id="GO:0016747">
    <property type="term" value="F:acyltransferase activity, transferring groups other than amino-acyl groups"/>
    <property type="evidence" value="ECO:0007669"/>
    <property type="project" value="InterPro"/>
</dbReference>
<dbReference type="InterPro" id="IPR016181">
    <property type="entry name" value="Acyl_CoA_acyltransferase"/>
</dbReference>
<dbReference type="Pfam" id="PF18467">
    <property type="entry name" value="DUF5613"/>
    <property type="match status" value="1"/>
</dbReference>
<dbReference type="Proteomes" id="UP000257143">
    <property type="component" value="Unassembled WGS sequence"/>
</dbReference>
<dbReference type="InterPro" id="IPR000182">
    <property type="entry name" value="GNAT_dom"/>
</dbReference>
<protein>
    <submittedName>
        <fullName evidence="2">GNAT family N-acetyltransferase</fullName>
    </submittedName>
</protein>
<dbReference type="Gene3D" id="3.40.630.30">
    <property type="match status" value="1"/>
</dbReference>
<sequence>MKSITFADIHTIGDIIAENELFRQVHCPDMPNRYDSNFIEFKRMPTLKEFTETAEYLRAFHLKRNQKHVKFYLPENEKPTAELTDYLQTENYEVGFLELYAIEPGLFPKIEEQPIIEIHAVAADNFSMYLDLQYQADLQFGVEYAKQKVNLYKRHFSNPAIMQIIAFYQGVPAGSVEVIITDETAEIDGLSVKEAFQKKGIGSRIQQFVMGTFSDKTVILVADGEDTPREMYRRQNYQYLGFQYEIFENMALS</sequence>
<dbReference type="AlphaFoldDB" id="A0A3D8PLM8"/>
<proteinExistence type="predicted"/>
<dbReference type="CDD" id="cd04301">
    <property type="entry name" value="NAT_SF"/>
    <property type="match status" value="1"/>
</dbReference>
<gene>
    <name evidence="2" type="ORF">CWR48_18325</name>
</gene>
<keyword evidence="3" id="KW-1185">Reference proteome</keyword>
<feature type="domain" description="N-acetyltransferase" evidence="1">
    <location>
        <begin position="116"/>
        <end position="253"/>
    </location>
</feature>
<keyword evidence="2" id="KW-0808">Transferase</keyword>
<dbReference type="RefSeq" id="WP_115774770.1">
    <property type="nucleotide sequence ID" value="NZ_PIOC01000028.1"/>
</dbReference>
<accession>A0A3D8PLM8</accession>